<sequence length="337" mass="38265">MKFKRRNTEALGDLICGNPGSDDPHSGGTPKYFPYRSSMYITEFFQDLDTEYTHDGSTRHRWVADVLDAMLAEPHEGPTRPPEIFCRVIDYLMAPNDAMNEGPGRPNALGQLNEILNREGFEAFYADDQHCYLRHIGTNTIGVFQTNPHRPLTEAETKRRKELIAYLEKCSEDELIEEILLPLFRQLGFHRITSAGHRDKALEYGKDIWMRYTLPTQHYLYFGLQVKKGKLDASGVTKHGHAGIGEIHHQALMMLAHDIFDPEVNRRVLVDHAFIVAGGEITKAARNWLGNALDAAKRSQIMFIDREDILNLYVVTNLPLPAGALPSTPDWPDEPPF</sequence>
<dbReference type="Proteomes" id="UP000248333">
    <property type="component" value="Unassembled WGS sequence"/>
</dbReference>
<dbReference type="AlphaFoldDB" id="A0A318NGS7"/>
<evidence type="ECO:0000313" key="3">
    <source>
        <dbReference type="Proteomes" id="UP000248333"/>
    </source>
</evidence>
<proteinExistence type="predicted"/>
<evidence type="ECO:0000313" key="2">
    <source>
        <dbReference type="EMBL" id="PYC67317.1"/>
    </source>
</evidence>
<comment type="caution">
    <text evidence="2">The sequence shown here is derived from an EMBL/GenBank/DDBJ whole genome shotgun (WGS) entry which is preliminary data.</text>
</comment>
<keyword evidence="3" id="KW-1185">Reference proteome</keyword>
<gene>
    <name evidence="2" type="ORF">C7C45_22940</name>
</gene>
<evidence type="ECO:0000256" key="1">
    <source>
        <dbReference type="SAM" id="MobiDB-lite"/>
    </source>
</evidence>
<feature type="region of interest" description="Disordered" evidence="1">
    <location>
        <begin position="1"/>
        <end position="29"/>
    </location>
</feature>
<accession>A0A318NGS7</accession>
<dbReference type="EMBL" id="PYBV01000028">
    <property type="protein sequence ID" value="PYC67317.1"/>
    <property type="molecule type" value="Genomic_DNA"/>
</dbReference>
<dbReference type="OrthoDB" id="3837964at2"/>
<protein>
    <recommendedName>
        <fullName evidence="4">Restriction endonuclease</fullName>
    </recommendedName>
</protein>
<evidence type="ECO:0008006" key="4">
    <source>
        <dbReference type="Google" id="ProtNLM"/>
    </source>
</evidence>
<reference evidence="2 3" key="1">
    <citation type="submission" date="2018-03" db="EMBL/GenBank/DDBJ databases">
        <title>Bioinformatic expansion and discovery of thiopeptide antibiotics.</title>
        <authorList>
            <person name="Schwalen C.J."/>
            <person name="Hudson G.A."/>
            <person name="Mitchell D.A."/>
        </authorList>
    </citation>
    <scope>NUCLEOTIDE SEQUENCE [LARGE SCALE GENOMIC DNA]</scope>
    <source>
        <strain evidence="2 3">NRRL 8041</strain>
    </source>
</reference>
<name>A0A318NGS7_9ACTN</name>
<organism evidence="2 3">
    <name type="scientific">Micromonospora arborensis</name>
    <dbReference type="NCBI Taxonomy" id="2116518"/>
    <lineage>
        <taxon>Bacteria</taxon>
        <taxon>Bacillati</taxon>
        <taxon>Actinomycetota</taxon>
        <taxon>Actinomycetes</taxon>
        <taxon>Micromonosporales</taxon>
        <taxon>Micromonosporaceae</taxon>
        <taxon>Micromonospora</taxon>
    </lineage>
</organism>